<dbReference type="Proteomes" id="UP001162640">
    <property type="component" value="Unassembled WGS sequence"/>
</dbReference>
<dbReference type="SUPFAM" id="SSF52047">
    <property type="entry name" value="RNI-like"/>
    <property type="match status" value="1"/>
</dbReference>
<feature type="compositionally biased region" description="Basic and acidic residues" evidence="2">
    <location>
        <begin position="283"/>
        <end position="298"/>
    </location>
</feature>
<sequence length="298" mass="32478">MVEFNLSFSRIKCEDVGGLVEWCPKGLECLSLDNNFIGKAGLKLLSSTLLSSLQSLNLSFNSFDTTSFPILFKHLTTSTSLKELTLTGNQMDMVAAKGLAYALSHNCTLTSLSIENCSLAFNPQRHVVAGLCSNRSSGIKHLSGLNLSGVVAALNFPESIMGWGNTEVLRFIKYCWQCERSQPPNTTSTPRHEGYKRHAEYLRNNFPHLKAPASPAEVCQAVATGWKAWNEEGGGSDNTDRAESSEDTMTAETVTAETVTAETVTTDTQTTVSSSSQSLEGGVEERRRSLDEPNPKVR</sequence>
<gene>
    <name evidence="3" type="ORF">TL16_g03551</name>
</gene>
<evidence type="ECO:0000256" key="2">
    <source>
        <dbReference type="SAM" id="MobiDB-lite"/>
    </source>
</evidence>
<evidence type="ECO:0000256" key="1">
    <source>
        <dbReference type="ARBA" id="ARBA00022737"/>
    </source>
</evidence>
<protein>
    <submittedName>
        <fullName evidence="3">Uncharacterized protein</fullName>
    </submittedName>
</protein>
<name>A0A9W7E1G0_9STRA</name>
<dbReference type="PANTHER" id="PTHR24111:SF0">
    <property type="entry name" value="LEUCINE-RICH REPEAT-CONTAINING PROTEIN"/>
    <property type="match status" value="1"/>
</dbReference>
<evidence type="ECO:0000313" key="4">
    <source>
        <dbReference type="Proteomes" id="UP001162640"/>
    </source>
</evidence>
<proteinExistence type="predicted"/>
<dbReference type="Pfam" id="PF00560">
    <property type="entry name" value="LRR_1"/>
    <property type="match status" value="1"/>
</dbReference>
<dbReference type="PANTHER" id="PTHR24111">
    <property type="entry name" value="LEUCINE-RICH REPEAT-CONTAINING PROTEIN 34"/>
    <property type="match status" value="1"/>
</dbReference>
<dbReference type="InterPro" id="IPR032675">
    <property type="entry name" value="LRR_dom_sf"/>
</dbReference>
<dbReference type="AlphaFoldDB" id="A0A9W7E1G0"/>
<dbReference type="EMBL" id="BLQM01000094">
    <property type="protein sequence ID" value="GMH62762.1"/>
    <property type="molecule type" value="Genomic_DNA"/>
</dbReference>
<reference evidence="4" key="1">
    <citation type="journal article" date="2023" name="Commun. Biol.">
        <title>Genome analysis of Parmales, the sister group of diatoms, reveals the evolutionary specialization of diatoms from phago-mixotrophs to photoautotrophs.</title>
        <authorList>
            <person name="Ban H."/>
            <person name="Sato S."/>
            <person name="Yoshikawa S."/>
            <person name="Yamada K."/>
            <person name="Nakamura Y."/>
            <person name="Ichinomiya M."/>
            <person name="Sato N."/>
            <person name="Blanc-Mathieu R."/>
            <person name="Endo H."/>
            <person name="Kuwata A."/>
            <person name="Ogata H."/>
        </authorList>
    </citation>
    <scope>NUCLEOTIDE SEQUENCE [LARGE SCALE GENOMIC DNA]</scope>
</reference>
<dbReference type="Gene3D" id="3.80.10.10">
    <property type="entry name" value="Ribonuclease Inhibitor"/>
    <property type="match status" value="1"/>
</dbReference>
<comment type="caution">
    <text evidence="3">The sequence shown here is derived from an EMBL/GenBank/DDBJ whole genome shotgun (WGS) entry which is preliminary data.</text>
</comment>
<organism evidence="3 4">
    <name type="scientific">Triparma laevis f. inornata</name>
    <dbReference type="NCBI Taxonomy" id="1714386"/>
    <lineage>
        <taxon>Eukaryota</taxon>
        <taxon>Sar</taxon>
        <taxon>Stramenopiles</taxon>
        <taxon>Ochrophyta</taxon>
        <taxon>Bolidophyceae</taxon>
        <taxon>Parmales</taxon>
        <taxon>Triparmaceae</taxon>
        <taxon>Triparma</taxon>
    </lineage>
</organism>
<dbReference type="InterPro" id="IPR052201">
    <property type="entry name" value="LRR-containing_regulator"/>
</dbReference>
<accession>A0A9W7E1G0</accession>
<evidence type="ECO:0000313" key="3">
    <source>
        <dbReference type="EMBL" id="GMH62762.1"/>
    </source>
</evidence>
<feature type="region of interest" description="Disordered" evidence="2">
    <location>
        <begin position="229"/>
        <end position="298"/>
    </location>
</feature>
<feature type="compositionally biased region" description="Low complexity" evidence="2">
    <location>
        <begin position="247"/>
        <end position="281"/>
    </location>
</feature>
<dbReference type="InterPro" id="IPR001611">
    <property type="entry name" value="Leu-rich_rpt"/>
</dbReference>
<keyword evidence="1" id="KW-0677">Repeat</keyword>